<dbReference type="Gene3D" id="2.30.30.30">
    <property type="match status" value="1"/>
</dbReference>
<gene>
    <name evidence="5" type="primary">nusG</name>
    <name evidence="11" type="ORF">A6X21_00395</name>
</gene>
<dbReference type="InterPro" id="IPR036735">
    <property type="entry name" value="NGN_dom_sf"/>
</dbReference>
<dbReference type="PROSITE" id="PS01014">
    <property type="entry name" value="NUSG"/>
    <property type="match status" value="1"/>
</dbReference>
<dbReference type="AlphaFoldDB" id="A0A1C3EAV5"/>
<dbReference type="SMART" id="SM00739">
    <property type="entry name" value="KOW"/>
    <property type="match status" value="1"/>
</dbReference>
<dbReference type="GO" id="GO:0031564">
    <property type="term" value="P:transcription antitermination"/>
    <property type="evidence" value="ECO:0007669"/>
    <property type="project" value="UniProtKB-UniRule"/>
</dbReference>
<evidence type="ECO:0000256" key="6">
    <source>
        <dbReference type="NCBIfam" id="TIGR00922"/>
    </source>
</evidence>
<keyword evidence="3 5" id="KW-0805">Transcription regulation</keyword>
<dbReference type="PANTHER" id="PTHR30265">
    <property type="entry name" value="RHO-INTERACTING TRANSCRIPTION TERMINATION FACTOR NUSG"/>
    <property type="match status" value="1"/>
</dbReference>
<dbReference type="CDD" id="cd06091">
    <property type="entry name" value="KOW_NusG"/>
    <property type="match status" value="1"/>
</dbReference>
<dbReference type="RefSeq" id="WP_068848567.1">
    <property type="nucleotide sequence ID" value="NZ_LYDR01000110.1"/>
</dbReference>
<dbReference type="GO" id="GO:0006353">
    <property type="term" value="P:DNA-templated transcription termination"/>
    <property type="evidence" value="ECO:0007669"/>
    <property type="project" value="UniProtKB-UniRule"/>
</dbReference>
<keyword evidence="12" id="KW-1185">Reference proteome</keyword>
<dbReference type="PRINTS" id="PR00338">
    <property type="entry name" value="NUSGTNSCPFCT"/>
</dbReference>
<dbReference type="SUPFAM" id="SSF82679">
    <property type="entry name" value="N-utilization substance G protein NusG, N-terminal domain"/>
    <property type="match status" value="1"/>
</dbReference>
<dbReference type="SUPFAM" id="SSF50104">
    <property type="entry name" value="Translation proteins SH3-like domain"/>
    <property type="match status" value="1"/>
</dbReference>
<evidence type="ECO:0000256" key="2">
    <source>
        <dbReference type="ARBA" id="ARBA00022814"/>
    </source>
</evidence>
<dbReference type="Gene3D" id="3.30.70.940">
    <property type="entry name" value="NusG, N-terminal domain"/>
    <property type="match status" value="1"/>
</dbReference>
<dbReference type="Pfam" id="PF02357">
    <property type="entry name" value="NusG"/>
    <property type="match status" value="1"/>
</dbReference>
<evidence type="ECO:0000256" key="4">
    <source>
        <dbReference type="ARBA" id="ARBA00023163"/>
    </source>
</evidence>
<evidence type="ECO:0000256" key="8">
    <source>
        <dbReference type="SAM" id="MobiDB-lite"/>
    </source>
</evidence>
<protein>
    <recommendedName>
        <fullName evidence="5 6">Transcription termination/antitermination protein NusG</fullName>
    </recommendedName>
</protein>
<dbReference type="PANTHER" id="PTHR30265:SF2">
    <property type="entry name" value="TRANSCRIPTION TERMINATION_ANTITERMINATION PROTEIN NUSG"/>
    <property type="match status" value="1"/>
</dbReference>
<dbReference type="GO" id="GO:0005829">
    <property type="term" value="C:cytosol"/>
    <property type="evidence" value="ECO:0007669"/>
    <property type="project" value="TreeGrafter"/>
</dbReference>
<evidence type="ECO:0000259" key="9">
    <source>
        <dbReference type="SMART" id="SM00738"/>
    </source>
</evidence>
<keyword evidence="4 5" id="KW-0804">Transcription</keyword>
<proteinExistence type="inferred from homology"/>
<evidence type="ECO:0000313" key="11">
    <source>
        <dbReference type="EMBL" id="ODA30373.1"/>
    </source>
</evidence>
<dbReference type="OrthoDB" id="9809075at2"/>
<dbReference type="InterPro" id="IPR005824">
    <property type="entry name" value="KOW"/>
</dbReference>
<dbReference type="InterPro" id="IPR008991">
    <property type="entry name" value="Translation_prot_SH3-like_sf"/>
</dbReference>
<accession>A0A1C3EAV5</accession>
<dbReference type="STRING" id="1841610.A6X21_00395"/>
<feature type="domain" description="KOW" evidence="10">
    <location>
        <begin position="150"/>
        <end position="177"/>
    </location>
</feature>
<dbReference type="InterPro" id="IPR001062">
    <property type="entry name" value="Transcrpt_antiterm_NusG"/>
</dbReference>
<sequence length="204" mass="22663">MAVDGKATEGVAGGASSGSSEVASTENAMHWYVLKITSNREKSIRDNLLRRIRQEGLEQFFGEILIPTEKVVENKNGKKKVVEHKLYPGYLMVQMILNDDTWYIVRTTGGVGDFTGSAGKPTPMQDHEIARMLQKQEQKQESAAPAMKIEFAVGDIVKIKEGTFEGFEGPIDSIDEANGKINVLVEIFGRSTPVELEYWQAERP</sequence>
<keyword evidence="2 5" id="KW-0889">Transcription antitermination</keyword>
<evidence type="ECO:0000259" key="10">
    <source>
        <dbReference type="SMART" id="SM00739"/>
    </source>
</evidence>
<keyword evidence="1 5" id="KW-0806">Transcription termination</keyword>
<name>A0A1C3EAV5_9PLAN</name>
<feature type="domain" description="NusG-like N-terminal" evidence="9">
    <location>
        <begin position="28"/>
        <end position="136"/>
    </location>
</feature>
<comment type="function">
    <text evidence="5 7">Participates in transcription elongation, termination and antitermination.</text>
</comment>
<dbReference type="GO" id="GO:0032784">
    <property type="term" value="P:regulation of DNA-templated transcription elongation"/>
    <property type="evidence" value="ECO:0007669"/>
    <property type="project" value="InterPro"/>
</dbReference>
<evidence type="ECO:0000256" key="3">
    <source>
        <dbReference type="ARBA" id="ARBA00023015"/>
    </source>
</evidence>
<dbReference type="NCBIfam" id="TIGR00922">
    <property type="entry name" value="nusG"/>
    <property type="match status" value="1"/>
</dbReference>
<dbReference type="InterPro" id="IPR014722">
    <property type="entry name" value="Rib_uL2_dom2"/>
</dbReference>
<dbReference type="HAMAP" id="MF_00948">
    <property type="entry name" value="NusG"/>
    <property type="match status" value="1"/>
</dbReference>
<dbReference type="InterPro" id="IPR047050">
    <property type="entry name" value="NGN"/>
</dbReference>
<dbReference type="SMART" id="SM00738">
    <property type="entry name" value="NGN"/>
    <property type="match status" value="1"/>
</dbReference>
<comment type="similarity">
    <text evidence="5 7">Belongs to the NusG family.</text>
</comment>
<dbReference type="InterPro" id="IPR015869">
    <property type="entry name" value="Transcrpt_antiterm_NusG_bac_CS"/>
</dbReference>
<dbReference type="EMBL" id="LYDR01000110">
    <property type="protein sequence ID" value="ODA30373.1"/>
    <property type="molecule type" value="Genomic_DNA"/>
</dbReference>
<comment type="caution">
    <text evidence="11">The sequence shown here is derived from an EMBL/GenBank/DDBJ whole genome shotgun (WGS) entry which is preliminary data.</text>
</comment>
<organism evidence="11 12">
    <name type="scientific">Planctopirus hydrillae</name>
    <dbReference type="NCBI Taxonomy" id="1841610"/>
    <lineage>
        <taxon>Bacteria</taxon>
        <taxon>Pseudomonadati</taxon>
        <taxon>Planctomycetota</taxon>
        <taxon>Planctomycetia</taxon>
        <taxon>Planctomycetales</taxon>
        <taxon>Planctomycetaceae</taxon>
        <taxon>Planctopirus</taxon>
    </lineage>
</organism>
<feature type="region of interest" description="Disordered" evidence="8">
    <location>
        <begin position="1"/>
        <end position="21"/>
    </location>
</feature>
<evidence type="ECO:0000256" key="5">
    <source>
        <dbReference type="HAMAP-Rule" id="MF_00948"/>
    </source>
</evidence>
<evidence type="ECO:0000256" key="7">
    <source>
        <dbReference type="RuleBase" id="RU000538"/>
    </source>
</evidence>
<dbReference type="GO" id="GO:0006354">
    <property type="term" value="P:DNA-templated transcription elongation"/>
    <property type="evidence" value="ECO:0007669"/>
    <property type="project" value="UniProtKB-UniRule"/>
</dbReference>
<dbReference type="Pfam" id="PF00467">
    <property type="entry name" value="KOW"/>
    <property type="match status" value="1"/>
</dbReference>
<dbReference type="CDD" id="cd09891">
    <property type="entry name" value="NGN_Bact_1"/>
    <property type="match status" value="1"/>
</dbReference>
<dbReference type="Proteomes" id="UP000094828">
    <property type="component" value="Unassembled WGS sequence"/>
</dbReference>
<evidence type="ECO:0000313" key="12">
    <source>
        <dbReference type="Proteomes" id="UP000094828"/>
    </source>
</evidence>
<reference evidence="11 12" key="1">
    <citation type="submission" date="2016-05" db="EMBL/GenBank/DDBJ databases">
        <title>Genomic and physiological characterization of Planctopirus sp. isolated from fresh water lake.</title>
        <authorList>
            <person name="Subhash Y."/>
            <person name="Ramana C."/>
        </authorList>
    </citation>
    <scope>NUCLEOTIDE SEQUENCE [LARGE SCALE GENOMIC DNA]</scope>
    <source>
        <strain evidence="11 12">JC280</strain>
    </source>
</reference>
<dbReference type="InterPro" id="IPR006645">
    <property type="entry name" value="NGN-like_dom"/>
</dbReference>
<dbReference type="InterPro" id="IPR043425">
    <property type="entry name" value="NusG-like"/>
</dbReference>
<evidence type="ECO:0000256" key="1">
    <source>
        <dbReference type="ARBA" id="ARBA00022472"/>
    </source>
</evidence>